<evidence type="ECO:0000259" key="1">
    <source>
        <dbReference type="Pfam" id="PF09861"/>
    </source>
</evidence>
<comment type="caution">
    <text evidence="3">The sequence shown here is derived from an EMBL/GenBank/DDBJ whole genome shotgun (WGS) entry which is preliminary data.</text>
</comment>
<feature type="domain" description="Lactate racemase C-terminal" evidence="2">
    <location>
        <begin position="269"/>
        <end position="405"/>
    </location>
</feature>
<dbReference type="InterPro" id="IPR047926">
    <property type="entry name" value="Ni_dep_LarA"/>
</dbReference>
<dbReference type="GO" id="GO:0050043">
    <property type="term" value="F:lactate racemase activity"/>
    <property type="evidence" value="ECO:0007669"/>
    <property type="project" value="InterPro"/>
</dbReference>
<dbReference type="NCBIfam" id="NF033504">
    <property type="entry name" value="Ni_dep_LarA"/>
    <property type="match status" value="1"/>
</dbReference>
<dbReference type="InterPro" id="IPR043166">
    <property type="entry name" value="LarA-like_C"/>
</dbReference>
<dbReference type="Gene3D" id="3.40.50.11440">
    <property type="match status" value="1"/>
</dbReference>
<name>A0A832MP12_9THEM</name>
<dbReference type="Gene3D" id="3.90.226.30">
    <property type="match status" value="1"/>
</dbReference>
<dbReference type="InterPro" id="IPR048520">
    <property type="entry name" value="LarA_C"/>
</dbReference>
<dbReference type="PANTHER" id="PTHR33171:SF17">
    <property type="entry name" value="LARA-LIKE N-TERMINAL DOMAIN-CONTAINING PROTEIN"/>
    <property type="match status" value="1"/>
</dbReference>
<dbReference type="Pfam" id="PF21113">
    <property type="entry name" value="LarA_C"/>
    <property type="match status" value="1"/>
</dbReference>
<accession>A0A832MP12</accession>
<gene>
    <name evidence="3" type="primary">larA</name>
    <name evidence="3" type="ORF">ENW55_00635</name>
</gene>
<dbReference type="EMBL" id="DTKQ01000006">
    <property type="protein sequence ID" value="HGZ78477.1"/>
    <property type="molecule type" value="Genomic_DNA"/>
</dbReference>
<evidence type="ECO:0000259" key="2">
    <source>
        <dbReference type="Pfam" id="PF21113"/>
    </source>
</evidence>
<protein>
    <submittedName>
        <fullName evidence="3">Nickel-dependent lactate racemase</fullName>
    </submittedName>
</protein>
<dbReference type="InterPro" id="IPR048068">
    <property type="entry name" value="LarA-like"/>
</dbReference>
<organism evidence="3">
    <name type="scientific">Pseudothermotoga hypogea</name>
    <dbReference type="NCBI Taxonomy" id="57487"/>
    <lineage>
        <taxon>Bacteria</taxon>
        <taxon>Thermotogati</taxon>
        <taxon>Thermotogota</taxon>
        <taxon>Thermotogae</taxon>
        <taxon>Thermotogales</taxon>
        <taxon>Thermotogaceae</taxon>
        <taxon>Pseudothermotoga</taxon>
    </lineage>
</organism>
<dbReference type="PANTHER" id="PTHR33171">
    <property type="entry name" value="LAR_N DOMAIN-CONTAINING PROTEIN"/>
    <property type="match status" value="1"/>
</dbReference>
<feature type="domain" description="LarA-like N-terminal" evidence="1">
    <location>
        <begin position="7"/>
        <end position="204"/>
    </location>
</feature>
<evidence type="ECO:0000313" key="3">
    <source>
        <dbReference type="EMBL" id="HGZ78477.1"/>
    </source>
</evidence>
<dbReference type="AlphaFoldDB" id="A0A832MP12"/>
<dbReference type="InterPro" id="IPR018657">
    <property type="entry name" value="LarA-like_N"/>
</dbReference>
<reference evidence="3" key="1">
    <citation type="journal article" date="2020" name="mSystems">
        <title>Genome- and Community-Level Interaction Insights into Carbon Utilization and Element Cycling Functions of Hydrothermarchaeota in Hydrothermal Sediment.</title>
        <authorList>
            <person name="Zhou Z."/>
            <person name="Liu Y."/>
            <person name="Xu W."/>
            <person name="Pan J."/>
            <person name="Luo Z.H."/>
            <person name="Li M."/>
        </authorList>
    </citation>
    <scope>NUCLEOTIDE SEQUENCE [LARGE SCALE GENOMIC DNA]</scope>
    <source>
        <strain evidence="3">SpSt-86</strain>
    </source>
</reference>
<sequence>MKVSLKYGEKQLQIDVPDHTEILSPKTEFPGVDDPFGEVRRALDNPIESPTLTQIVENMKPRKIAILVSDLTRPSPSHIIVPPILEQLNRAGVKREQIKIVFALGFHRKMSEEEMKKAVGEEAFEHYDCINHDINECVYIGETSRGTPVEVFRPVAESDLIIATGNLELHWFVGYSGGYKALLPGVCSKRTIEKNHSLMLSEGAVAGNINSPVRLDIEEAGAMTNVKFIVNVVLNSSKQIVKAVAGHPITAHREGVKYIDAMYKVPIKKKYDVVIVSCGGFPKDINLYQAQKGLDNASHAVKDNGTIVLIAECREGFGERTFEEWMRKAKSPDEPLQWIRSNFVLGGHKAVGFCRVLKKTDIFLCSSMDENVVREIFMTPFSDPQRAVDAALEKHGKSASILFMPYANSTLPVLE</sequence>
<dbReference type="Pfam" id="PF09861">
    <property type="entry name" value="Lar_N"/>
    <property type="match status" value="1"/>
</dbReference>
<proteinExistence type="predicted"/>